<reference evidence="4" key="1">
    <citation type="submission" date="2018-11" db="EMBL/GenBank/DDBJ databases">
        <authorList>
            <person name="Alioto T."/>
            <person name="Alioto T."/>
        </authorList>
    </citation>
    <scope>NUCLEOTIDE SEQUENCE</scope>
</reference>
<evidence type="ECO:0000256" key="1">
    <source>
        <dbReference type="SAM" id="MobiDB-lite"/>
    </source>
</evidence>
<dbReference type="PROSITE" id="PS50835">
    <property type="entry name" value="IG_LIKE"/>
    <property type="match status" value="1"/>
</dbReference>
<accession>A0A8B6FN87</accession>
<dbReference type="InterPro" id="IPR007110">
    <property type="entry name" value="Ig-like_dom"/>
</dbReference>
<feature type="transmembrane region" description="Helical" evidence="2">
    <location>
        <begin position="365"/>
        <end position="389"/>
    </location>
</feature>
<evidence type="ECO:0000259" key="3">
    <source>
        <dbReference type="PROSITE" id="PS50835"/>
    </source>
</evidence>
<dbReference type="OrthoDB" id="6063328at2759"/>
<sequence>MAKKQESNGQYQINLNSEKDFVLTGSSPMYVCTVYRNASFLIGNPLKWEKRGRNGSKLVISVLSNVEEGSASEYNVELESTENATTSTLSFLQGMKLEYDGHFACVLYNQSNVVLAEKKVDVHVIQPIKRFKFKIADQLVTKIDEPAFAIRLEDGFYNPVCKTEGSNPPTIVKIYFDNTEYLGEQIVKIDNSGNQSSTLYNVEKRVTIKLRPNENDKILKCVAQVNTDITIIAEMSYQLTVFSIPPEISCKTITALNNNTFVDLTCLIKLPRITCQNGNIFWENGQTKDWYPVNYNKNGIRVFCSNSVQGTASTTLRIYTVTDKDFVPDYYVVYINKHQTITRKKASFTKDDIAMTETVRISMPVLMLSHIGAVLFGIMTFVPVCVCVIRKRGRGAIDHHVPEDHNYYGYDEIGSISYPVANNFLLSQLIENPGQNSSGPGISHGTNVHSTNNDTSELIENLPEIEVPQSEHVEVTVIQSQRNPILVNGTNVSSIDGSTLSLRTDNSSNCNLSETHNNTEASSNQDIQTSHDAGSESDNTVMEGSVGDGYEHPYQMITHERTEGHDYLGIANERHCSISSYVYHCEDNS</sequence>
<evidence type="ECO:0000313" key="4">
    <source>
        <dbReference type="EMBL" id="VDI51300.1"/>
    </source>
</evidence>
<protein>
    <recommendedName>
        <fullName evidence="3">Ig-like domain-containing protein</fullName>
    </recommendedName>
</protein>
<keyword evidence="2" id="KW-1133">Transmembrane helix</keyword>
<keyword evidence="2" id="KW-0472">Membrane</keyword>
<evidence type="ECO:0000313" key="5">
    <source>
        <dbReference type="Proteomes" id="UP000596742"/>
    </source>
</evidence>
<feature type="region of interest" description="Disordered" evidence="1">
    <location>
        <begin position="506"/>
        <end position="551"/>
    </location>
</feature>
<organism evidence="4 5">
    <name type="scientific">Mytilus galloprovincialis</name>
    <name type="common">Mediterranean mussel</name>
    <dbReference type="NCBI Taxonomy" id="29158"/>
    <lineage>
        <taxon>Eukaryota</taxon>
        <taxon>Metazoa</taxon>
        <taxon>Spiralia</taxon>
        <taxon>Lophotrochozoa</taxon>
        <taxon>Mollusca</taxon>
        <taxon>Bivalvia</taxon>
        <taxon>Autobranchia</taxon>
        <taxon>Pteriomorphia</taxon>
        <taxon>Mytilida</taxon>
        <taxon>Mytiloidea</taxon>
        <taxon>Mytilidae</taxon>
        <taxon>Mytilinae</taxon>
        <taxon>Mytilus</taxon>
    </lineage>
</organism>
<gene>
    <name evidence="4" type="ORF">MGAL_10B022481</name>
</gene>
<dbReference type="Gene3D" id="2.60.40.10">
    <property type="entry name" value="Immunoglobulins"/>
    <property type="match status" value="1"/>
</dbReference>
<name>A0A8B6FN87_MYTGA</name>
<dbReference type="EMBL" id="UYJE01007041">
    <property type="protein sequence ID" value="VDI51300.1"/>
    <property type="molecule type" value="Genomic_DNA"/>
</dbReference>
<dbReference type="AlphaFoldDB" id="A0A8B6FN87"/>
<keyword evidence="5" id="KW-1185">Reference proteome</keyword>
<proteinExistence type="predicted"/>
<dbReference type="Proteomes" id="UP000596742">
    <property type="component" value="Unassembled WGS sequence"/>
</dbReference>
<feature type="compositionally biased region" description="Polar residues" evidence="1">
    <location>
        <begin position="506"/>
        <end position="542"/>
    </location>
</feature>
<comment type="caution">
    <text evidence="4">The sequence shown here is derived from an EMBL/GenBank/DDBJ whole genome shotgun (WGS) entry which is preliminary data.</text>
</comment>
<feature type="domain" description="Ig-like" evidence="3">
    <location>
        <begin position="25"/>
        <end position="121"/>
    </location>
</feature>
<evidence type="ECO:0000256" key="2">
    <source>
        <dbReference type="SAM" id="Phobius"/>
    </source>
</evidence>
<dbReference type="InterPro" id="IPR013783">
    <property type="entry name" value="Ig-like_fold"/>
</dbReference>
<keyword evidence="2" id="KW-0812">Transmembrane</keyword>